<organism evidence="3 4">
    <name type="scientific">Cytospora paraplurivora</name>
    <dbReference type="NCBI Taxonomy" id="2898453"/>
    <lineage>
        <taxon>Eukaryota</taxon>
        <taxon>Fungi</taxon>
        <taxon>Dikarya</taxon>
        <taxon>Ascomycota</taxon>
        <taxon>Pezizomycotina</taxon>
        <taxon>Sordariomycetes</taxon>
        <taxon>Sordariomycetidae</taxon>
        <taxon>Diaporthales</taxon>
        <taxon>Cytosporaceae</taxon>
        <taxon>Cytospora</taxon>
    </lineage>
</organism>
<evidence type="ECO:0000256" key="2">
    <source>
        <dbReference type="SAM" id="SignalP"/>
    </source>
</evidence>
<feature type="region of interest" description="Disordered" evidence="1">
    <location>
        <begin position="209"/>
        <end position="229"/>
    </location>
</feature>
<sequence length="229" mass="24826">MRFVKIFTALAAVAGITSAFQVKDTRSNNDVDLDDGAYDDIADRSVSDIPFSGTAFLRNRAAAAAKTSGKSKTPKCGTTKKRGELSRRTDAELYDDEWWVMMGESCPASLVQAGQTISVMDISGCSGLFFFSSAGKTSAYHITAGQEASEALAAAKSAKAAGTTDYYSIYAASTTKITDIEKQVKSVLPSIKEHKKDTYTLNNKNRYERHRMDNKPGSKDVTLSTYTCD</sequence>
<dbReference type="AlphaFoldDB" id="A0AAN9YCI7"/>
<protein>
    <submittedName>
        <fullName evidence="3">Uncharacterized protein</fullName>
    </submittedName>
</protein>
<gene>
    <name evidence="3" type="ORF">SLS53_007358</name>
</gene>
<evidence type="ECO:0000313" key="3">
    <source>
        <dbReference type="EMBL" id="KAK7735618.1"/>
    </source>
</evidence>
<keyword evidence="2" id="KW-0732">Signal</keyword>
<dbReference type="EMBL" id="JAJSPL020000037">
    <property type="protein sequence ID" value="KAK7735618.1"/>
    <property type="molecule type" value="Genomic_DNA"/>
</dbReference>
<feature type="signal peptide" evidence="2">
    <location>
        <begin position="1"/>
        <end position="19"/>
    </location>
</feature>
<name>A0AAN9YCI7_9PEZI</name>
<comment type="caution">
    <text evidence="3">The sequence shown here is derived from an EMBL/GenBank/DDBJ whole genome shotgun (WGS) entry which is preliminary data.</text>
</comment>
<accession>A0AAN9YCI7</accession>
<dbReference type="Proteomes" id="UP001320245">
    <property type="component" value="Unassembled WGS sequence"/>
</dbReference>
<feature type="chain" id="PRO_5042981766" evidence="2">
    <location>
        <begin position="20"/>
        <end position="229"/>
    </location>
</feature>
<reference evidence="3 4" key="1">
    <citation type="journal article" date="2023" name="PLoS ONE">
        <title>Cytospora paraplurivora sp. nov. isolated from orchards with fruit tree decline syndrome in Ontario, Canada.</title>
        <authorList>
            <person name="Ilyukhin E."/>
            <person name="Nguyen H.D.T."/>
            <person name="Castle A.J."/>
            <person name="Ellouze W."/>
        </authorList>
    </citation>
    <scope>NUCLEOTIDE SEQUENCE [LARGE SCALE GENOMIC DNA]</scope>
    <source>
        <strain evidence="3 4">FDS-564</strain>
    </source>
</reference>
<evidence type="ECO:0000313" key="4">
    <source>
        <dbReference type="Proteomes" id="UP001320245"/>
    </source>
</evidence>
<keyword evidence="4" id="KW-1185">Reference proteome</keyword>
<proteinExistence type="predicted"/>
<evidence type="ECO:0000256" key="1">
    <source>
        <dbReference type="SAM" id="MobiDB-lite"/>
    </source>
</evidence>